<protein>
    <submittedName>
        <fullName evidence="4">Family 10 glycosylhydrolase</fullName>
    </submittedName>
</protein>
<dbReference type="InterPro" id="IPR017853">
    <property type="entry name" value="GH"/>
</dbReference>
<evidence type="ECO:0000256" key="1">
    <source>
        <dbReference type="ARBA" id="ARBA00022729"/>
    </source>
</evidence>
<dbReference type="Proteomes" id="UP001228044">
    <property type="component" value="Unassembled WGS sequence"/>
</dbReference>
<organism evidence="4 5">
    <name type="scientific">Roseateles violae</name>
    <dbReference type="NCBI Taxonomy" id="3058042"/>
    <lineage>
        <taxon>Bacteria</taxon>
        <taxon>Pseudomonadati</taxon>
        <taxon>Pseudomonadota</taxon>
        <taxon>Betaproteobacteria</taxon>
        <taxon>Burkholderiales</taxon>
        <taxon>Sphaerotilaceae</taxon>
        <taxon>Roseateles</taxon>
    </lineage>
</organism>
<keyword evidence="5" id="KW-1185">Reference proteome</keyword>
<dbReference type="SUPFAM" id="SSF51445">
    <property type="entry name" value="(Trans)glycosidases"/>
    <property type="match status" value="1"/>
</dbReference>
<dbReference type="InterPro" id="IPR003790">
    <property type="entry name" value="GHL10"/>
</dbReference>
<dbReference type="Gene3D" id="3.20.20.80">
    <property type="entry name" value="Glycosidases"/>
    <property type="match status" value="1"/>
</dbReference>
<proteinExistence type="predicted"/>
<evidence type="ECO:0000313" key="5">
    <source>
        <dbReference type="Proteomes" id="UP001228044"/>
    </source>
</evidence>
<evidence type="ECO:0000259" key="3">
    <source>
        <dbReference type="Pfam" id="PF02638"/>
    </source>
</evidence>
<name>A0ABT8DTG1_9BURK</name>
<dbReference type="RefSeq" id="WP_290358642.1">
    <property type="nucleotide sequence ID" value="NZ_JAUHHC010000002.1"/>
</dbReference>
<feature type="domain" description="Glycosyl hydrolase-like 10" evidence="3">
    <location>
        <begin position="60"/>
        <end position="336"/>
    </location>
</feature>
<dbReference type="Pfam" id="PF02638">
    <property type="entry name" value="GHL10"/>
    <property type="match status" value="1"/>
</dbReference>
<evidence type="ECO:0000313" key="4">
    <source>
        <dbReference type="EMBL" id="MDN3920338.1"/>
    </source>
</evidence>
<keyword evidence="1 2" id="KW-0732">Signal</keyword>
<feature type="signal peptide" evidence="2">
    <location>
        <begin position="1"/>
        <end position="32"/>
    </location>
</feature>
<dbReference type="PANTHER" id="PTHR43405">
    <property type="entry name" value="GLYCOSYL HYDROLASE DIGH"/>
    <property type="match status" value="1"/>
</dbReference>
<dbReference type="PANTHER" id="PTHR43405:SF1">
    <property type="entry name" value="GLYCOSYL HYDROLASE DIGH"/>
    <property type="match status" value="1"/>
</dbReference>
<evidence type="ECO:0000256" key="2">
    <source>
        <dbReference type="SAM" id="SignalP"/>
    </source>
</evidence>
<sequence>MPKKYRKPTTGLFCQAAAALTGALLATAAAVAATPATPACPGGAAKATASLPLRVDAAQRGVWVATPEHTRFFDSRAELERQLEEFQRLGINTVYAAMFNQGRTLYPSAVMHRLTGVTINERARGRDPLQELVEVARGKGIKVYAWFEFGFVSDFKGGLGAEIIKARPHWAALDKDGRPVEKNGFRWMNALDREVQDFALDLIMEVVQRYDVDGIQGDDRLPAMASEGGYNPETVTRYKKAHGGKSPPLDSKDPQWLAWRAAQLNDFMHRLHDAVKAAKPKLQISMSPSPYPWGYDEYLQDWPTWLRKGWVDSVSPQLYRYNIEGYQTELRKLAREQLCPADRAKVFPGLLLALGNSYVVPAELLRQMVEENRREGIGGEVYFHSEGLKPRADTLRQLYAR</sequence>
<reference evidence="4 5" key="1">
    <citation type="submission" date="2023-06" db="EMBL/GenBank/DDBJ databases">
        <title>Pelomonas sp. PFR6 16S ribosomal RNA gene Genome sequencing and assembly.</title>
        <authorList>
            <person name="Woo H."/>
        </authorList>
    </citation>
    <scope>NUCLEOTIDE SEQUENCE [LARGE SCALE GENOMIC DNA]</scope>
    <source>
        <strain evidence="4 5">PFR6</strain>
    </source>
</reference>
<gene>
    <name evidence="4" type="ORF">QWJ38_08625</name>
</gene>
<feature type="chain" id="PRO_5045410395" evidence="2">
    <location>
        <begin position="33"/>
        <end position="401"/>
    </location>
</feature>
<accession>A0ABT8DTG1</accession>
<dbReference type="InterPro" id="IPR052177">
    <property type="entry name" value="Divisome_Glycosyl_Hydrolase"/>
</dbReference>
<dbReference type="EMBL" id="JAUHHC010000002">
    <property type="protein sequence ID" value="MDN3920338.1"/>
    <property type="molecule type" value="Genomic_DNA"/>
</dbReference>
<comment type="caution">
    <text evidence="4">The sequence shown here is derived from an EMBL/GenBank/DDBJ whole genome shotgun (WGS) entry which is preliminary data.</text>
</comment>